<sequence>MTTSKHKSNSTTLPHGRQAGGLILNIGIGIVLGLLAALLAVFLVNKGGPFRDHANTNTLTPAAGQTNDPNAPLYGAPPPVLPPSDAKTADTSNSDKNALTGDDAATAEAKKQSATKDTAKSVETPPTDPVAAIISSTDKKAASAKPKTDATNKASTPTKSTDTKPASENKADDGGVPKEVKPASLPKAVSPATAP</sequence>
<feature type="region of interest" description="Disordered" evidence="1">
    <location>
        <begin position="55"/>
        <end position="195"/>
    </location>
</feature>
<evidence type="ECO:0000313" key="3">
    <source>
        <dbReference type="EMBL" id="TDR30995.1"/>
    </source>
</evidence>
<dbReference type="OrthoDB" id="9976921at2"/>
<name>A0A4V3DJP7_9BURK</name>
<dbReference type="RefSeq" id="WP_133620582.1">
    <property type="nucleotide sequence ID" value="NZ_SNZE01000014.1"/>
</dbReference>
<organism evidence="3 4">
    <name type="scientific">Hydromonas duriensis</name>
    <dbReference type="NCBI Taxonomy" id="1527608"/>
    <lineage>
        <taxon>Bacteria</taxon>
        <taxon>Pseudomonadati</taxon>
        <taxon>Pseudomonadota</taxon>
        <taxon>Betaproteobacteria</taxon>
        <taxon>Burkholderiales</taxon>
        <taxon>Burkholderiaceae</taxon>
        <taxon>Hydromonas</taxon>
    </lineage>
</organism>
<keyword evidence="2" id="KW-0472">Membrane</keyword>
<feature type="compositionally biased region" description="Basic and acidic residues" evidence="1">
    <location>
        <begin position="161"/>
        <end position="181"/>
    </location>
</feature>
<dbReference type="EMBL" id="SNZE01000014">
    <property type="protein sequence ID" value="TDR30995.1"/>
    <property type="molecule type" value="Genomic_DNA"/>
</dbReference>
<evidence type="ECO:0000256" key="2">
    <source>
        <dbReference type="SAM" id="Phobius"/>
    </source>
</evidence>
<evidence type="ECO:0000256" key="1">
    <source>
        <dbReference type="SAM" id="MobiDB-lite"/>
    </source>
</evidence>
<feature type="compositionally biased region" description="Basic and acidic residues" evidence="1">
    <location>
        <begin position="137"/>
        <end position="150"/>
    </location>
</feature>
<proteinExistence type="predicted"/>
<dbReference type="Proteomes" id="UP000294480">
    <property type="component" value="Unassembled WGS sequence"/>
</dbReference>
<feature type="transmembrane region" description="Helical" evidence="2">
    <location>
        <begin position="20"/>
        <end position="44"/>
    </location>
</feature>
<feature type="compositionally biased region" description="Polar residues" evidence="1">
    <location>
        <begin position="55"/>
        <end position="69"/>
    </location>
</feature>
<keyword evidence="2" id="KW-1133">Transmembrane helix</keyword>
<comment type="caution">
    <text evidence="3">The sequence shown here is derived from an EMBL/GenBank/DDBJ whole genome shotgun (WGS) entry which is preliminary data.</text>
</comment>
<reference evidence="3 4" key="1">
    <citation type="submission" date="2019-03" db="EMBL/GenBank/DDBJ databases">
        <title>Genomic Encyclopedia of Type Strains, Phase IV (KMG-IV): sequencing the most valuable type-strain genomes for metagenomic binning, comparative biology and taxonomic classification.</title>
        <authorList>
            <person name="Goeker M."/>
        </authorList>
    </citation>
    <scope>NUCLEOTIDE SEQUENCE [LARGE SCALE GENOMIC DNA]</scope>
    <source>
        <strain evidence="3 4">DSM 102852</strain>
    </source>
</reference>
<protein>
    <submittedName>
        <fullName evidence="3">Uncharacterized protein</fullName>
    </submittedName>
</protein>
<keyword evidence="4" id="KW-1185">Reference proteome</keyword>
<feature type="compositionally biased region" description="Polar residues" evidence="1">
    <location>
        <begin position="151"/>
        <end position="160"/>
    </location>
</feature>
<gene>
    <name evidence="3" type="ORF">DFR44_11432</name>
</gene>
<accession>A0A4V3DJP7</accession>
<dbReference type="AlphaFoldDB" id="A0A4V3DJP7"/>
<keyword evidence="2" id="KW-0812">Transmembrane</keyword>
<evidence type="ECO:0000313" key="4">
    <source>
        <dbReference type="Proteomes" id="UP000294480"/>
    </source>
</evidence>